<evidence type="ECO:0000256" key="3">
    <source>
        <dbReference type="ARBA" id="ARBA00022679"/>
    </source>
</evidence>
<keyword evidence="10" id="KW-1185">Reference proteome</keyword>
<dbReference type="GO" id="GO:0009244">
    <property type="term" value="P:lipopolysaccharide core region biosynthetic process"/>
    <property type="evidence" value="ECO:0007669"/>
    <property type="project" value="TreeGrafter"/>
</dbReference>
<feature type="transmembrane region" description="Helical" evidence="7">
    <location>
        <begin position="20"/>
        <end position="38"/>
    </location>
</feature>
<dbReference type="GO" id="GO:0016776">
    <property type="term" value="F:phosphotransferase activity, phosphate group as acceptor"/>
    <property type="evidence" value="ECO:0007669"/>
    <property type="project" value="TreeGrafter"/>
</dbReference>
<feature type="transmembrane region" description="Helical" evidence="7">
    <location>
        <begin position="50"/>
        <end position="75"/>
    </location>
</feature>
<dbReference type="GO" id="GO:0005886">
    <property type="term" value="C:plasma membrane"/>
    <property type="evidence" value="ECO:0007669"/>
    <property type="project" value="UniProtKB-SubCell"/>
</dbReference>
<dbReference type="OrthoDB" id="9786870at2"/>
<evidence type="ECO:0000256" key="5">
    <source>
        <dbReference type="ARBA" id="ARBA00022989"/>
    </source>
</evidence>
<evidence type="ECO:0000256" key="4">
    <source>
        <dbReference type="ARBA" id="ARBA00022692"/>
    </source>
</evidence>
<keyword evidence="4 7" id="KW-0812">Transmembrane</keyword>
<protein>
    <recommendedName>
        <fullName evidence="8">Sulfatase N-terminal domain-containing protein</fullName>
    </recommendedName>
</protein>
<dbReference type="AlphaFoldDB" id="A0A3P1SNJ4"/>
<feature type="transmembrane region" description="Helical" evidence="7">
    <location>
        <begin position="149"/>
        <end position="171"/>
    </location>
</feature>
<dbReference type="InterPro" id="IPR000917">
    <property type="entry name" value="Sulfatase_N"/>
</dbReference>
<evidence type="ECO:0000256" key="6">
    <source>
        <dbReference type="ARBA" id="ARBA00023136"/>
    </source>
</evidence>
<keyword evidence="6 7" id="KW-0472">Membrane</keyword>
<comment type="caution">
    <text evidence="9">The sequence shown here is derived from an EMBL/GenBank/DDBJ whole genome shotgun (WGS) entry which is preliminary data.</text>
</comment>
<dbReference type="Proteomes" id="UP000267535">
    <property type="component" value="Unassembled WGS sequence"/>
</dbReference>
<evidence type="ECO:0000256" key="7">
    <source>
        <dbReference type="SAM" id="Phobius"/>
    </source>
</evidence>
<dbReference type="PANTHER" id="PTHR30443:SF2">
    <property type="entry name" value="PHOSPHOETHANOLAMINE TRANSFERASE EPTC"/>
    <property type="match status" value="1"/>
</dbReference>
<organism evidence="9 10">
    <name type="scientific">Amphritea balenae</name>
    <dbReference type="NCBI Taxonomy" id="452629"/>
    <lineage>
        <taxon>Bacteria</taxon>
        <taxon>Pseudomonadati</taxon>
        <taxon>Pseudomonadota</taxon>
        <taxon>Gammaproteobacteria</taxon>
        <taxon>Oceanospirillales</taxon>
        <taxon>Oceanospirillaceae</taxon>
        <taxon>Amphritea</taxon>
    </lineage>
</organism>
<dbReference type="EMBL" id="RQXV01000008">
    <property type="protein sequence ID" value="RRC98225.1"/>
    <property type="molecule type" value="Genomic_DNA"/>
</dbReference>
<name>A0A3P1SNJ4_9GAMM</name>
<dbReference type="Pfam" id="PF00884">
    <property type="entry name" value="Sulfatase"/>
    <property type="match status" value="1"/>
</dbReference>
<dbReference type="InterPro" id="IPR058130">
    <property type="entry name" value="PEA_transf_C"/>
</dbReference>
<evidence type="ECO:0000313" key="9">
    <source>
        <dbReference type="EMBL" id="RRC98225.1"/>
    </source>
</evidence>
<keyword evidence="3" id="KW-0808">Transferase</keyword>
<gene>
    <name evidence="9" type="ORF">EHS89_14120</name>
</gene>
<proteinExistence type="predicted"/>
<evidence type="ECO:0000259" key="8">
    <source>
        <dbReference type="Pfam" id="PF00884"/>
    </source>
</evidence>
<dbReference type="PANTHER" id="PTHR30443">
    <property type="entry name" value="INNER MEMBRANE PROTEIN"/>
    <property type="match status" value="1"/>
</dbReference>
<accession>A0A3P1SNJ4</accession>
<dbReference type="InterPro" id="IPR017850">
    <property type="entry name" value="Alkaline_phosphatase_core_sf"/>
</dbReference>
<keyword evidence="2" id="KW-1003">Cell membrane</keyword>
<comment type="subcellular location">
    <subcellularLocation>
        <location evidence="1">Cell membrane</location>
        <topology evidence="1">Multi-pass membrane protein</topology>
    </subcellularLocation>
</comment>
<feature type="domain" description="Sulfatase N-terminal" evidence="8">
    <location>
        <begin position="222"/>
        <end position="514"/>
    </location>
</feature>
<keyword evidence="5 7" id="KW-1133">Transmembrane helix</keyword>
<evidence type="ECO:0000256" key="1">
    <source>
        <dbReference type="ARBA" id="ARBA00004651"/>
    </source>
</evidence>
<reference evidence="9 10" key="1">
    <citation type="submission" date="2018-11" db="EMBL/GenBank/DDBJ databases">
        <title>The draft genome sequence of Amphritea balenae JAMM 1525T.</title>
        <authorList>
            <person name="Fang Z."/>
            <person name="Zhang Y."/>
            <person name="Han X."/>
        </authorList>
    </citation>
    <scope>NUCLEOTIDE SEQUENCE [LARGE SCALE GENOMIC DNA]</scope>
    <source>
        <strain evidence="9 10">JAMM 1525</strain>
    </source>
</reference>
<dbReference type="InterPro" id="IPR040423">
    <property type="entry name" value="PEA_transferase"/>
</dbReference>
<sequence length="563" mass="64025">MLIRFKIMVARLKECFSHPASAFLFILLFPFAIEFIFAEYSERELINRTGWFIMIWALAYLITYRPLFILLGLLFTVTGSADIAYAIEFNGIFTTSSVEAIAQTNASEAFEFIQSYFSISAFLIIIFYLIASLFLLNRFTAPGFSHKKAYKLSAIGFFAIFALLIVDGIVIKHKYGKRLPGIIGAYPEFLKGNLSLSKEIQQREQLVSNTSYTFTNNEDLPQTYVFIIGESASRTHMSLYGYQRETNHQLGQRDDLLLFDNVISNYVQTLPSLRITLTSADSLASSSHAKSLSVVDAANLAGFETWWISNQQPLRGTYSAVGYMAKKTIFISNEFFGNETHRFDNHVLPKLDLALASEAPKKAIFIHLMGSHLKYDKRYPKSFSKFNAPPYYGFKQALSDTQKSYIDSYDNSILFSDWITNNAIEKLNHKALNDNGLYSLTYIADHGEEVFDSADFKGHGPDNVTPGMVEIPFITWLSKSFISNRGSQVDQLRQNKSAPAMLDSFFYFALDMMNIESDLNNKTKSLFSDQYLPKNRMVYGIDYDHTMKKQSPLITKLSNQNNK</sequence>
<dbReference type="Gene3D" id="3.40.720.10">
    <property type="entry name" value="Alkaline Phosphatase, subunit A"/>
    <property type="match status" value="1"/>
</dbReference>
<evidence type="ECO:0000256" key="2">
    <source>
        <dbReference type="ARBA" id="ARBA00022475"/>
    </source>
</evidence>
<feature type="transmembrane region" description="Helical" evidence="7">
    <location>
        <begin position="116"/>
        <end position="137"/>
    </location>
</feature>
<dbReference type="CDD" id="cd16017">
    <property type="entry name" value="LptA"/>
    <property type="match status" value="1"/>
</dbReference>
<evidence type="ECO:0000313" key="10">
    <source>
        <dbReference type="Proteomes" id="UP000267535"/>
    </source>
</evidence>